<protein>
    <submittedName>
        <fullName evidence="1">Uncharacterized protein</fullName>
    </submittedName>
</protein>
<organism evidence="1">
    <name type="scientific">Marinobacter sp. MMG032</name>
    <dbReference type="NCBI Taxonomy" id="3158548"/>
    <lineage>
        <taxon>Bacteria</taxon>
        <taxon>Pseudomonadati</taxon>
        <taxon>Pseudomonadota</taxon>
        <taxon>Gammaproteobacteria</taxon>
        <taxon>Pseudomonadales</taxon>
        <taxon>Marinobacteraceae</taxon>
        <taxon>Marinobacter</taxon>
    </lineage>
</organism>
<dbReference type="RefSeq" id="WP_349344118.1">
    <property type="nucleotide sequence ID" value="NZ_CP157802.1"/>
</dbReference>
<name>A0AAU7MSW3_9GAMM</name>
<dbReference type="AlphaFoldDB" id="A0AAU7MSW3"/>
<sequence>MPTEQRLDSEYFTSLKANLRLISKLEFLPVQRSYKRRLQNSQVALMRSQLFGVKGICSALRMTNRQLGVPQ</sequence>
<accession>A0AAU7MSW3</accession>
<proteinExistence type="predicted"/>
<dbReference type="EMBL" id="CP157802">
    <property type="protein sequence ID" value="XBQ21536.1"/>
    <property type="molecule type" value="Genomic_DNA"/>
</dbReference>
<reference evidence="1" key="1">
    <citation type="submission" date="2024-05" db="EMBL/GenBank/DDBJ databases">
        <title>Draft Genome Sequences of Flagellimonas sp. MMG031 and Marinobacter sp. MMG032 Isolated from the dinoflagellate Symbiodinium pilosum.</title>
        <authorList>
            <person name="Shikuma N.J."/>
            <person name="Farrell M.V."/>
        </authorList>
    </citation>
    <scope>NUCLEOTIDE SEQUENCE</scope>
    <source>
        <strain evidence="1">MMG032</strain>
    </source>
</reference>
<evidence type="ECO:0000313" key="1">
    <source>
        <dbReference type="EMBL" id="XBQ21536.1"/>
    </source>
</evidence>
<gene>
    <name evidence="1" type="ORF">ABNF92_15970</name>
</gene>
<dbReference type="KEGG" id="mamm:ABNF92_15970"/>